<keyword evidence="8 12" id="KW-1133">Transmembrane helix</keyword>
<feature type="transmembrane region" description="Helical" evidence="12">
    <location>
        <begin position="185"/>
        <end position="207"/>
    </location>
</feature>
<keyword evidence="6" id="KW-0256">Endoplasmic reticulum</keyword>
<evidence type="ECO:0000256" key="5">
    <source>
        <dbReference type="ARBA" id="ARBA00022692"/>
    </source>
</evidence>
<evidence type="ECO:0000256" key="7">
    <source>
        <dbReference type="ARBA" id="ARBA00022927"/>
    </source>
</evidence>
<sequence>VEITLNVSWEVDNSHAVLGAVLLNPLGLVGPALSAARDIFQVLFAPATKMGTGKDDPIKALADSLREKRGVPWSTAKLEAPTGEGLHVEYFRGKDFARYFRANPEKINAHVPPRPGKTVDDQIGELCMVFQRRKLVRKADRKYKKPKPGKTRLVKYPRTLVPHPDGSGWTEGAFYYWTYDRPTSMWYYAATVALPFLVIASCLFPLAPWWMRMTLVYFLMAVLSVLLGLIGVRYLLFGAVWIATGHSFWLFPNLMSDQVGVLDAFSPALSYERPKKGSRTQLLSRLAALLLVGGVVYMLYQHTPDAEALKASAKEAHDSILDYLDVYGKGKMSITGNTTTAGAPAGGPGGPGSGAGAGAGGAKPGPGA</sequence>
<protein>
    <recommendedName>
        <fullName evidence="3">Translocation protein SEC62</fullName>
    </recommendedName>
</protein>
<evidence type="ECO:0000256" key="6">
    <source>
        <dbReference type="ARBA" id="ARBA00022824"/>
    </source>
</evidence>
<evidence type="ECO:0000256" key="9">
    <source>
        <dbReference type="ARBA" id="ARBA00023010"/>
    </source>
</evidence>
<dbReference type="Pfam" id="PF03839">
    <property type="entry name" value="Sec62"/>
    <property type="match status" value="1"/>
</dbReference>
<evidence type="ECO:0000256" key="12">
    <source>
        <dbReference type="SAM" id="Phobius"/>
    </source>
</evidence>
<comment type="caution">
    <text evidence="13">The sequence shown here is derived from an EMBL/GenBank/DDBJ whole genome shotgun (WGS) entry which is preliminary data.</text>
</comment>
<proteinExistence type="inferred from homology"/>
<feature type="transmembrane region" description="Helical" evidence="12">
    <location>
        <begin position="214"/>
        <end position="236"/>
    </location>
</feature>
<evidence type="ECO:0000256" key="4">
    <source>
        <dbReference type="ARBA" id="ARBA00022448"/>
    </source>
</evidence>
<feature type="non-terminal residue" evidence="13">
    <location>
        <position position="1"/>
    </location>
</feature>
<keyword evidence="7" id="KW-0653">Protein transport</keyword>
<feature type="region of interest" description="Disordered" evidence="11">
    <location>
        <begin position="339"/>
        <end position="368"/>
    </location>
</feature>
<organism evidence="13 14">
    <name type="scientific">Astrephomene gubernaculifera</name>
    <dbReference type="NCBI Taxonomy" id="47775"/>
    <lineage>
        <taxon>Eukaryota</taxon>
        <taxon>Viridiplantae</taxon>
        <taxon>Chlorophyta</taxon>
        <taxon>core chlorophytes</taxon>
        <taxon>Chlorophyceae</taxon>
        <taxon>CS clade</taxon>
        <taxon>Chlamydomonadales</taxon>
        <taxon>Astrephomenaceae</taxon>
        <taxon>Astrephomene</taxon>
    </lineage>
</organism>
<feature type="non-terminal residue" evidence="13">
    <location>
        <position position="368"/>
    </location>
</feature>
<dbReference type="PANTHER" id="PTHR12443">
    <property type="entry name" value="TRANSLOCATION PROTEIN SEC62"/>
    <property type="match status" value="1"/>
</dbReference>
<dbReference type="Proteomes" id="UP001054857">
    <property type="component" value="Unassembled WGS sequence"/>
</dbReference>
<gene>
    <name evidence="13" type="ORF">Agub_g11499</name>
</gene>
<evidence type="ECO:0000256" key="1">
    <source>
        <dbReference type="ARBA" id="ARBA00004477"/>
    </source>
</evidence>
<dbReference type="AlphaFoldDB" id="A0AAD3E124"/>
<evidence type="ECO:0000256" key="10">
    <source>
        <dbReference type="ARBA" id="ARBA00023136"/>
    </source>
</evidence>
<dbReference type="InterPro" id="IPR004728">
    <property type="entry name" value="Sec62"/>
</dbReference>
<keyword evidence="9" id="KW-0811">Translocation</keyword>
<evidence type="ECO:0000313" key="14">
    <source>
        <dbReference type="Proteomes" id="UP001054857"/>
    </source>
</evidence>
<dbReference type="GO" id="GO:0031204">
    <property type="term" value="P:post-translational protein targeting to membrane, translocation"/>
    <property type="evidence" value="ECO:0007669"/>
    <property type="project" value="TreeGrafter"/>
</dbReference>
<accession>A0AAD3E124</accession>
<keyword evidence="5 12" id="KW-0812">Transmembrane</keyword>
<comment type="subcellular location">
    <subcellularLocation>
        <location evidence="1">Endoplasmic reticulum membrane</location>
        <topology evidence="1">Multi-pass membrane protein</topology>
    </subcellularLocation>
</comment>
<name>A0AAD3E124_9CHLO</name>
<feature type="compositionally biased region" description="Gly residues" evidence="11">
    <location>
        <begin position="344"/>
        <end position="368"/>
    </location>
</feature>
<evidence type="ECO:0000256" key="11">
    <source>
        <dbReference type="SAM" id="MobiDB-lite"/>
    </source>
</evidence>
<dbReference type="EMBL" id="BMAR01000030">
    <property type="protein sequence ID" value="GFR49441.1"/>
    <property type="molecule type" value="Genomic_DNA"/>
</dbReference>
<feature type="transmembrane region" description="Helical" evidence="12">
    <location>
        <begin position="282"/>
        <end position="300"/>
    </location>
</feature>
<reference evidence="13 14" key="1">
    <citation type="journal article" date="2021" name="Sci. Rep.">
        <title>Genome sequencing of the multicellular alga Astrephomene provides insights into convergent evolution of germ-soma differentiation.</title>
        <authorList>
            <person name="Yamashita S."/>
            <person name="Yamamoto K."/>
            <person name="Matsuzaki R."/>
            <person name="Suzuki S."/>
            <person name="Yamaguchi H."/>
            <person name="Hirooka S."/>
            <person name="Minakuchi Y."/>
            <person name="Miyagishima S."/>
            <person name="Kawachi M."/>
            <person name="Toyoda A."/>
            <person name="Nozaki H."/>
        </authorList>
    </citation>
    <scope>NUCLEOTIDE SEQUENCE [LARGE SCALE GENOMIC DNA]</scope>
    <source>
        <strain evidence="13 14">NIES-4017</strain>
    </source>
</reference>
<evidence type="ECO:0000256" key="2">
    <source>
        <dbReference type="ARBA" id="ARBA00010604"/>
    </source>
</evidence>
<keyword evidence="4" id="KW-0813">Transport</keyword>
<comment type="similarity">
    <text evidence="2">Belongs to the SEC62 family.</text>
</comment>
<evidence type="ECO:0000256" key="8">
    <source>
        <dbReference type="ARBA" id="ARBA00022989"/>
    </source>
</evidence>
<keyword evidence="14" id="KW-1185">Reference proteome</keyword>
<evidence type="ECO:0000313" key="13">
    <source>
        <dbReference type="EMBL" id="GFR49441.1"/>
    </source>
</evidence>
<dbReference type="PANTHER" id="PTHR12443:SF9">
    <property type="entry name" value="TRANSLOCATION PROTEIN SEC62"/>
    <property type="match status" value="1"/>
</dbReference>
<evidence type="ECO:0000256" key="3">
    <source>
        <dbReference type="ARBA" id="ARBA00021257"/>
    </source>
</evidence>
<keyword evidence="10 12" id="KW-0472">Membrane</keyword>
<dbReference type="GO" id="GO:0005789">
    <property type="term" value="C:endoplasmic reticulum membrane"/>
    <property type="evidence" value="ECO:0007669"/>
    <property type="project" value="UniProtKB-SubCell"/>
</dbReference>